<dbReference type="Pfam" id="PF00534">
    <property type="entry name" value="Glycos_transf_1"/>
    <property type="match status" value="1"/>
</dbReference>
<dbReference type="EMBL" id="JBHTOP010000022">
    <property type="protein sequence ID" value="MFD1671837.1"/>
    <property type="molecule type" value="Genomic_DNA"/>
</dbReference>
<dbReference type="Proteomes" id="UP001597267">
    <property type="component" value="Unassembled WGS sequence"/>
</dbReference>
<keyword evidence="2 4" id="KW-0808">Transferase</keyword>
<dbReference type="SUPFAM" id="SSF53756">
    <property type="entry name" value="UDP-Glycosyltransferase/glycogen phosphorylase"/>
    <property type="match status" value="1"/>
</dbReference>
<organism evidence="4 5">
    <name type="scientific">Agrilactobacillus yilanensis</name>
    <dbReference type="NCBI Taxonomy" id="2485997"/>
    <lineage>
        <taxon>Bacteria</taxon>
        <taxon>Bacillati</taxon>
        <taxon>Bacillota</taxon>
        <taxon>Bacilli</taxon>
        <taxon>Lactobacillales</taxon>
        <taxon>Lactobacillaceae</taxon>
        <taxon>Agrilactobacillus</taxon>
    </lineage>
</organism>
<sequence>MNFFMTNNVGTRTSGIEHAQVMRLNLFNKFQTDAAIVSTFYYSRFHYDFHQNGLDDAHSINLFDYFLETLNLPLQTFTLTDFLAQENLSDPKALGEDMTPNHYAVLGFLATYPDGKQAMIRVDKDTDQVDSVAYATAEGKMLYSDVYDYRGFKSLKFEFDATGHYTTKAIYTKPDGTTALQFIYSTPTEKQPSQVSRIVLTHNQSVQIFMNDRGLQTYFFDQLNQSHGLNNCFISDRYELTPALGDMKTKAKKYVFIHSNYTLDPDDPMDPNLNYNYSYGIQRNNLFDGLIVGTEAERADLINRFHFKKPVYAIPSGYIDPDIPQVQISQRHKYEIMVVARISPEKRLDQVVRAFAKVHEVVPEAVLNVFGFIADNASAKLLNQTVEESGVMGAVHFMGYHQDLSKFYDEAVAMAWTSSGEGFGLALLEAMSHGVPAVAYDINYGPDEMIENDVSGFLIPNGDVDALAERLRQIVQDDILQQRLSEHAYQAAQKYSPDEVWQKWQVLLTDAAKTN</sequence>
<evidence type="ECO:0000313" key="4">
    <source>
        <dbReference type="EMBL" id="MFD1671837.1"/>
    </source>
</evidence>
<evidence type="ECO:0000256" key="1">
    <source>
        <dbReference type="ARBA" id="ARBA00022676"/>
    </source>
</evidence>
<dbReference type="InterPro" id="IPR001296">
    <property type="entry name" value="Glyco_trans_1"/>
</dbReference>
<feature type="domain" description="Glycosyl transferase family 1" evidence="3">
    <location>
        <begin position="327"/>
        <end position="490"/>
    </location>
</feature>
<name>A0ABW4J6K8_9LACO</name>
<dbReference type="EC" id="2.4.-.-" evidence="4"/>
<evidence type="ECO:0000256" key="2">
    <source>
        <dbReference type="ARBA" id="ARBA00022679"/>
    </source>
</evidence>
<dbReference type="Gene3D" id="3.40.50.2000">
    <property type="entry name" value="Glycogen Phosphorylase B"/>
    <property type="match status" value="3"/>
</dbReference>
<dbReference type="RefSeq" id="WP_125714491.1">
    <property type="nucleotide sequence ID" value="NZ_JBHTOP010000022.1"/>
</dbReference>
<proteinExistence type="predicted"/>
<dbReference type="PANTHER" id="PTHR12526">
    <property type="entry name" value="GLYCOSYLTRANSFERASE"/>
    <property type="match status" value="1"/>
</dbReference>
<comment type="caution">
    <text evidence="4">The sequence shown here is derived from an EMBL/GenBank/DDBJ whole genome shotgun (WGS) entry which is preliminary data.</text>
</comment>
<dbReference type="PANTHER" id="PTHR12526:SF629">
    <property type="entry name" value="TEICHURONIC ACID BIOSYNTHESIS GLYCOSYLTRANSFERASE TUAH-RELATED"/>
    <property type="match status" value="1"/>
</dbReference>
<accession>A0ABW4J6K8</accession>
<reference evidence="5" key="1">
    <citation type="journal article" date="2019" name="Int. J. Syst. Evol. Microbiol.">
        <title>The Global Catalogue of Microorganisms (GCM) 10K type strain sequencing project: providing services to taxonomists for standard genome sequencing and annotation.</title>
        <authorList>
            <consortium name="The Broad Institute Genomics Platform"/>
            <consortium name="The Broad Institute Genome Sequencing Center for Infectious Disease"/>
            <person name="Wu L."/>
            <person name="Ma J."/>
        </authorList>
    </citation>
    <scope>NUCLEOTIDE SEQUENCE [LARGE SCALE GENOMIC DNA]</scope>
    <source>
        <strain evidence="5">CCM 8896</strain>
    </source>
</reference>
<evidence type="ECO:0000313" key="5">
    <source>
        <dbReference type="Proteomes" id="UP001597267"/>
    </source>
</evidence>
<gene>
    <name evidence="4" type="ORF">ACFQ5M_07015</name>
</gene>
<evidence type="ECO:0000259" key="3">
    <source>
        <dbReference type="Pfam" id="PF00534"/>
    </source>
</evidence>
<dbReference type="GO" id="GO:0016757">
    <property type="term" value="F:glycosyltransferase activity"/>
    <property type="evidence" value="ECO:0007669"/>
    <property type="project" value="UniProtKB-KW"/>
</dbReference>
<protein>
    <submittedName>
        <fullName evidence="4">Glycosyltransferase</fullName>
        <ecNumber evidence="4">2.4.-.-</ecNumber>
    </submittedName>
</protein>
<keyword evidence="5" id="KW-1185">Reference proteome</keyword>
<keyword evidence="1 4" id="KW-0328">Glycosyltransferase</keyword>